<comment type="subcellular location">
    <subcellularLocation>
        <location evidence="1">Membrane</location>
        <topology evidence="1">Multi-pass membrane protein</topology>
    </subcellularLocation>
</comment>
<dbReference type="AlphaFoldDB" id="A0ABD2J8H2"/>
<dbReference type="Pfam" id="PF00083">
    <property type="entry name" value="Sugar_tr"/>
    <property type="match status" value="1"/>
</dbReference>
<evidence type="ECO:0000259" key="7">
    <source>
        <dbReference type="PROSITE" id="PS50850"/>
    </source>
</evidence>
<evidence type="ECO:0000256" key="5">
    <source>
        <dbReference type="SAM" id="MobiDB-lite"/>
    </source>
</evidence>
<dbReference type="InterPro" id="IPR005828">
    <property type="entry name" value="MFS_sugar_transport-like"/>
</dbReference>
<dbReference type="SUPFAM" id="SSF103473">
    <property type="entry name" value="MFS general substrate transporter"/>
    <property type="match status" value="1"/>
</dbReference>
<feature type="transmembrane region" description="Helical" evidence="6">
    <location>
        <begin position="185"/>
        <end position="206"/>
    </location>
</feature>
<feature type="transmembrane region" description="Helical" evidence="6">
    <location>
        <begin position="99"/>
        <end position="116"/>
    </location>
</feature>
<dbReference type="InterPro" id="IPR020846">
    <property type="entry name" value="MFS_dom"/>
</dbReference>
<evidence type="ECO:0000256" key="4">
    <source>
        <dbReference type="ARBA" id="ARBA00023136"/>
    </source>
</evidence>
<dbReference type="EMBL" id="JBICBT010001031">
    <property type="protein sequence ID" value="KAL3086828.1"/>
    <property type="molecule type" value="Genomic_DNA"/>
</dbReference>
<protein>
    <recommendedName>
        <fullName evidence="7">Major facilitator superfamily (MFS) profile domain-containing protein</fullName>
    </recommendedName>
</protein>
<dbReference type="Proteomes" id="UP001620626">
    <property type="component" value="Unassembled WGS sequence"/>
</dbReference>
<feature type="compositionally biased region" description="Basic and acidic residues" evidence="5">
    <location>
        <begin position="620"/>
        <end position="630"/>
    </location>
</feature>
<name>A0ABD2J8H2_9BILA</name>
<evidence type="ECO:0000313" key="9">
    <source>
        <dbReference type="Proteomes" id="UP001620626"/>
    </source>
</evidence>
<feature type="region of interest" description="Disordered" evidence="5">
    <location>
        <begin position="614"/>
        <end position="644"/>
    </location>
</feature>
<feature type="transmembrane region" description="Helical" evidence="6">
    <location>
        <begin position="128"/>
        <end position="145"/>
    </location>
</feature>
<dbReference type="GO" id="GO:0016020">
    <property type="term" value="C:membrane"/>
    <property type="evidence" value="ECO:0007669"/>
    <property type="project" value="UniProtKB-SubCell"/>
</dbReference>
<keyword evidence="2 6" id="KW-0812">Transmembrane</keyword>
<keyword evidence="9" id="KW-1185">Reference proteome</keyword>
<feature type="transmembrane region" description="Helical" evidence="6">
    <location>
        <begin position="508"/>
        <end position="528"/>
    </location>
</feature>
<feature type="domain" description="Major facilitator superfamily (MFS) profile" evidence="7">
    <location>
        <begin position="12"/>
        <end position="466"/>
    </location>
</feature>
<feature type="transmembrane region" description="Helical" evidence="6">
    <location>
        <begin position="415"/>
        <end position="438"/>
    </location>
</feature>
<evidence type="ECO:0000313" key="8">
    <source>
        <dbReference type="EMBL" id="KAL3086828.1"/>
    </source>
</evidence>
<keyword evidence="3 6" id="KW-1133">Transmembrane helix</keyword>
<feature type="transmembrane region" description="Helical" evidence="6">
    <location>
        <begin position="549"/>
        <end position="570"/>
    </location>
</feature>
<proteinExistence type="predicted"/>
<evidence type="ECO:0000256" key="2">
    <source>
        <dbReference type="ARBA" id="ARBA00022692"/>
    </source>
</evidence>
<sequence>MALICASLNTFHLLVIFTWQFMILFATQMLFGIFTTFTPKWRCSAPTDRNFSVVPSAFGKDCSIFESCDAEQIEFEAIPFASAAVDFQWICGTGAYTKALYSQIQFFGVLLGTVLLAPLSDTYGRKPIGLITFFFGLLSLALSALSPNWQWLLFGRFTVSLLMGGSLVVVATFTMEIMPPEHRMILLTFCNWGISRLILTSLCFLFPDWRSASIVCAIASVPGLLIMAFLLPESPIWLHSQNRLDEMLHSEKQIARLAGVEHAPVEKRTPIPERKANFWSLVSDRSLFSRLLVLWMMWFTSSMSSYSVDLNSSNLSGDLFLNQLLLSIPVIISKLMLLALDTYMPKFSRRNLHHFAQLIVIFCFIVLTVLVLLKYEGQATVLVMNQLGNVFIQFTWDACYLSGTELMPTVLRASAMASFSLVGQFGALIAPAVSHWQFKIKLTMLKPSEVLLLLCFVRFASVPSLRRPLLRFSFPLGRWSLSQFCQLLSEWASIRCANWWHLLMPFQIAFVGPWILFINLFGVIFLEFTWDANVLSAVESMPTLLRSSALGSCSCIARVGGFFAPVLVFFNEHWGASAYLAVSLLGSANLFVSWMWLVDTKGVDLDAVILDEENAEGEEEAKKSWTRENQKGQNSEGEMFLRKA</sequence>
<evidence type="ECO:0000256" key="1">
    <source>
        <dbReference type="ARBA" id="ARBA00004141"/>
    </source>
</evidence>
<keyword evidence="4 6" id="KW-0472">Membrane</keyword>
<feature type="transmembrane region" description="Helical" evidence="6">
    <location>
        <begin position="352"/>
        <end position="373"/>
    </location>
</feature>
<evidence type="ECO:0000256" key="6">
    <source>
        <dbReference type="SAM" id="Phobius"/>
    </source>
</evidence>
<feature type="transmembrane region" description="Helical" evidence="6">
    <location>
        <begin position="576"/>
        <end position="597"/>
    </location>
</feature>
<gene>
    <name evidence="8" type="ORF">niasHT_035954</name>
</gene>
<feature type="transmembrane region" description="Helical" evidence="6">
    <location>
        <begin position="12"/>
        <end position="34"/>
    </location>
</feature>
<organism evidence="8 9">
    <name type="scientific">Heterodera trifolii</name>
    <dbReference type="NCBI Taxonomy" id="157864"/>
    <lineage>
        <taxon>Eukaryota</taxon>
        <taxon>Metazoa</taxon>
        <taxon>Ecdysozoa</taxon>
        <taxon>Nematoda</taxon>
        <taxon>Chromadorea</taxon>
        <taxon>Rhabditida</taxon>
        <taxon>Tylenchina</taxon>
        <taxon>Tylenchomorpha</taxon>
        <taxon>Tylenchoidea</taxon>
        <taxon>Heteroderidae</taxon>
        <taxon>Heteroderinae</taxon>
        <taxon>Heterodera</taxon>
    </lineage>
</organism>
<reference evidence="8 9" key="1">
    <citation type="submission" date="2024-10" db="EMBL/GenBank/DDBJ databases">
        <authorList>
            <person name="Kim D."/>
        </authorList>
    </citation>
    <scope>NUCLEOTIDE SEQUENCE [LARGE SCALE GENOMIC DNA]</scope>
    <source>
        <strain evidence="8">BH-2024</strain>
    </source>
</reference>
<feature type="transmembrane region" description="Helical" evidence="6">
    <location>
        <begin position="212"/>
        <end position="231"/>
    </location>
</feature>
<dbReference type="InterPro" id="IPR036259">
    <property type="entry name" value="MFS_trans_sf"/>
</dbReference>
<dbReference type="PROSITE" id="PS50850">
    <property type="entry name" value="MFS"/>
    <property type="match status" value="1"/>
</dbReference>
<dbReference type="Gene3D" id="1.20.1250.20">
    <property type="entry name" value="MFS general substrate transporter like domains"/>
    <property type="match status" value="2"/>
</dbReference>
<accession>A0ABD2J8H2</accession>
<feature type="transmembrane region" description="Helical" evidence="6">
    <location>
        <begin position="320"/>
        <end position="340"/>
    </location>
</feature>
<comment type="caution">
    <text evidence="8">The sequence shown here is derived from an EMBL/GenBank/DDBJ whole genome shotgun (WGS) entry which is preliminary data.</text>
</comment>
<evidence type="ECO:0000256" key="3">
    <source>
        <dbReference type="ARBA" id="ARBA00022989"/>
    </source>
</evidence>
<dbReference type="PANTHER" id="PTHR24064">
    <property type="entry name" value="SOLUTE CARRIER FAMILY 22 MEMBER"/>
    <property type="match status" value="1"/>
</dbReference>
<feature type="transmembrane region" description="Helical" evidence="6">
    <location>
        <begin position="151"/>
        <end position="173"/>
    </location>
</feature>